<keyword evidence="4" id="KW-1185">Reference proteome</keyword>
<feature type="transmembrane region" description="Helical" evidence="2">
    <location>
        <begin position="643"/>
        <end position="663"/>
    </location>
</feature>
<dbReference type="EMBL" id="PJMW01000002">
    <property type="protein sequence ID" value="PKV79219.1"/>
    <property type="molecule type" value="Genomic_DNA"/>
</dbReference>
<organism evidence="3 4">
    <name type="scientific">Nocardia fluminea</name>
    <dbReference type="NCBI Taxonomy" id="134984"/>
    <lineage>
        <taxon>Bacteria</taxon>
        <taxon>Bacillati</taxon>
        <taxon>Actinomycetota</taxon>
        <taxon>Actinomycetes</taxon>
        <taxon>Mycobacteriales</taxon>
        <taxon>Nocardiaceae</taxon>
        <taxon>Nocardia</taxon>
    </lineage>
</organism>
<protein>
    <submittedName>
        <fullName evidence="3">Uncharacterized protein</fullName>
    </submittedName>
</protein>
<name>A0A2N3VC80_9NOCA</name>
<dbReference type="Proteomes" id="UP000233766">
    <property type="component" value="Unassembled WGS sequence"/>
</dbReference>
<gene>
    <name evidence="3" type="ORF">ATK86_3606</name>
</gene>
<feature type="compositionally biased region" description="Pro residues" evidence="1">
    <location>
        <begin position="61"/>
        <end position="87"/>
    </location>
</feature>
<keyword evidence="2" id="KW-1133">Transmembrane helix</keyword>
<feature type="region of interest" description="Disordered" evidence="1">
    <location>
        <begin position="1"/>
        <end position="544"/>
    </location>
</feature>
<sequence length="694" mass="71822">MSSEDSKQLSVAELLARNAAQGATPAASGGGGRRRRSGRGLSVNDLTGENATVKPNSHAAPAPPAPEPPPAYVPAPTYAPEPAPSYEPPASYQPAPYPPPGPAEPAFSPMSGPITRFDPDAGYSAPDPRDPLGLADQRPSADPFGPFRAEARDAGARGGARGPGRLGVPGGPTQPVDPGIAEMFGSGALPAVGGGRRHRPEEPEAPAYGEPPKPPPVTGGRAARRRAAEAAEEAEASPARPTFDASLYEAGIDAPQAFMGRPGQSRGLDALADLGPGFDDQAGFEEQRGTGAFDSRPAPGFNGRPGESFDGRPASGFNGRPGDSFDGQPVNGRPGAEPARGFNGSGRNGAPGLNGQPAPGRGDAPAAFNGYPPPGAEATQAYNLAPGVDAPPARGADQRPSLDRRRGEPKSGGLPSWSARRHRPDKNAPAPESGGFPTAAWSPVSQEQPLVSGQSVAGDLLRQRAERSPDADAHTEIVYRVGADQVSDEDTDDYAESDYVDRDYVDNDYSDADYAESEYDDPAFDDDDDYDDYEPAPTRAGRRAATKAAALTLADRARAKVASRAKPKAGSVAESRAAGRLAGNRAGGSVASRAARVSSMARGDGDNANRRQWMILGAQSAGAAVAGMLLFKGFETMWETLPWVALALAMVVILGLVALVRILRRTDDIFSTVIAVVVGVFVTLGPLAFLLSTG</sequence>
<reference evidence="3 4" key="1">
    <citation type="submission" date="2017-12" db="EMBL/GenBank/DDBJ databases">
        <title>Sequencing the genomes of 1000 Actinobacteria strains.</title>
        <authorList>
            <person name="Klenk H.-P."/>
        </authorList>
    </citation>
    <scope>NUCLEOTIDE SEQUENCE [LARGE SCALE GENOMIC DNA]</scope>
    <source>
        <strain evidence="3 4">DSM 44489</strain>
    </source>
</reference>
<feature type="compositionally biased region" description="Acidic residues" evidence="1">
    <location>
        <begin position="486"/>
        <end position="498"/>
    </location>
</feature>
<accession>A0A2N3VC80</accession>
<feature type="compositionally biased region" description="Polar residues" evidence="1">
    <location>
        <begin position="44"/>
        <end position="54"/>
    </location>
</feature>
<evidence type="ECO:0000313" key="4">
    <source>
        <dbReference type="Proteomes" id="UP000233766"/>
    </source>
</evidence>
<keyword evidence="2" id="KW-0472">Membrane</keyword>
<feature type="compositionally biased region" description="Basic and acidic residues" evidence="1">
    <location>
        <begin position="461"/>
        <end position="477"/>
    </location>
</feature>
<comment type="caution">
    <text evidence="3">The sequence shown here is derived from an EMBL/GenBank/DDBJ whole genome shotgun (WGS) entry which is preliminary data.</text>
</comment>
<proteinExistence type="predicted"/>
<feature type="transmembrane region" description="Helical" evidence="2">
    <location>
        <begin position="669"/>
        <end position="691"/>
    </location>
</feature>
<feature type="compositionally biased region" description="Polar residues" evidence="1">
    <location>
        <begin position="443"/>
        <end position="455"/>
    </location>
</feature>
<feature type="compositionally biased region" description="Acidic residues" evidence="1">
    <location>
        <begin position="506"/>
        <end position="534"/>
    </location>
</feature>
<keyword evidence="2" id="KW-0812">Transmembrane</keyword>
<evidence type="ECO:0000256" key="2">
    <source>
        <dbReference type="SAM" id="Phobius"/>
    </source>
</evidence>
<feature type="compositionally biased region" description="Basic and acidic residues" evidence="1">
    <location>
        <begin position="396"/>
        <end position="409"/>
    </location>
</feature>
<evidence type="ECO:0000256" key="1">
    <source>
        <dbReference type="SAM" id="MobiDB-lite"/>
    </source>
</evidence>
<feature type="compositionally biased region" description="Gly residues" evidence="1">
    <location>
        <begin position="156"/>
        <end position="170"/>
    </location>
</feature>
<evidence type="ECO:0000313" key="3">
    <source>
        <dbReference type="EMBL" id="PKV79219.1"/>
    </source>
</evidence>
<dbReference type="AlphaFoldDB" id="A0A2N3VC80"/>